<dbReference type="Gene3D" id="3.40.50.300">
    <property type="entry name" value="P-loop containing nucleotide triphosphate hydrolases"/>
    <property type="match status" value="1"/>
</dbReference>
<dbReference type="Proteomes" id="UP000231358">
    <property type="component" value="Unassembled WGS sequence"/>
</dbReference>
<feature type="non-terminal residue" evidence="3">
    <location>
        <position position="538"/>
    </location>
</feature>
<evidence type="ECO:0000313" key="3">
    <source>
        <dbReference type="EMBL" id="PIG84614.1"/>
    </source>
</evidence>
<dbReference type="Pfam" id="PF22939">
    <property type="entry name" value="WHD_GPIID"/>
    <property type="match status" value="1"/>
</dbReference>
<keyword evidence="4" id="KW-1185">Reference proteome</keyword>
<dbReference type="PANTHER" id="PTHR10039:SF14">
    <property type="entry name" value="NACHT DOMAIN-CONTAINING PROTEIN"/>
    <property type="match status" value="1"/>
</dbReference>
<evidence type="ECO:0000259" key="2">
    <source>
        <dbReference type="PROSITE" id="PS50837"/>
    </source>
</evidence>
<reference evidence="3 4" key="1">
    <citation type="submission" date="2017-05" db="EMBL/GenBank/DDBJ databases">
        <title>Genome sequence for an aflatoxigenic pathogen of Argentinian peanut, Aspergillus arachidicola.</title>
        <authorList>
            <person name="Moore G."/>
            <person name="Beltz S.B."/>
            <person name="Mack B.M."/>
        </authorList>
    </citation>
    <scope>NUCLEOTIDE SEQUENCE [LARGE SCALE GENOMIC DNA]</scope>
    <source>
        <strain evidence="3 4">CBS 117610</strain>
    </source>
</reference>
<accession>A0A2G7FVJ8</accession>
<dbReference type="Pfam" id="PF24883">
    <property type="entry name" value="NPHP3_N"/>
    <property type="match status" value="1"/>
</dbReference>
<dbReference type="InterPro" id="IPR007111">
    <property type="entry name" value="NACHT_NTPase"/>
</dbReference>
<dbReference type="InterPro" id="IPR054471">
    <property type="entry name" value="GPIID_WHD"/>
</dbReference>
<protein>
    <recommendedName>
        <fullName evidence="2">NACHT domain-containing protein</fullName>
    </recommendedName>
</protein>
<comment type="caution">
    <text evidence="3">The sequence shown here is derived from an EMBL/GenBank/DDBJ whole genome shotgun (WGS) entry which is preliminary data.</text>
</comment>
<dbReference type="PROSITE" id="PS50837">
    <property type="entry name" value="NACHT"/>
    <property type="match status" value="1"/>
</dbReference>
<dbReference type="SUPFAM" id="SSF52540">
    <property type="entry name" value="P-loop containing nucleoside triphosphate hydrolases"/>
    <property type="match status" value="1"/>
</dbReference>
<dbReference type="InterPro" id="IPR027417">
    <property type="entry name" value="P-loop_NTPase"/>
</dbReference>
<dbReference type="AlphaFoldDB" id="A0A2G7FVJ8"/>
<sequence length="538" mass="61326">MTTNISHIGINGGFQAGVINGNIGRVTIGQTASLDLECLRALRTTDPHHDKERIKESKGGLLEDCYRWILDNQAFRQWQHSQSNRLLWIRGDPGKGKTMLLCGIVEELTRLHGDRAIISFFFCQATDMRINSATSVLRGLIYVLVEKNRSLLRHVRARYDSAGKNLFEDINAWSALVSIFTQILEDSSLKGVHLVIDGLDECRDRRQDLLDLIAEKSSAYPEIKWVISSRNEYDIAERLDSATQVAPISLELNEVSVSAAVNAFIRHKVDLLAKRKRYNSNTREMVSRYLLSNSQGTFLWVALVWKNLDETPRRRVAEKLTMFPPGLDALYHRMMDQVRESEDAELCKQILGTVSTVYRPVTLSELGSLLAGRNDGFDDLDILSEIITICGSFLTVREDTVAFIHQSAKDFLLQEILTEILPRGKEREHHAIFSESLEVILKTLRRNIFDINHPGIPPEEISIPSPNPLAMAEYACIYWVDHLQGCKHNMTCRLSQDDRSRIEVFLKQKYIHWIEALSILGRVSEGIRAMQKLESWIQ</sequence>
<feature type="domain" description="NACHT" evidence="2">
    <location>
        <begin position="85"/>
        <end position="230"/>
    </location>
</feature>
<evidence type="ECO:0000256" key="1">
    <source>
        <dbReference type="ARBA" id="ARBA00022737"/>
    </source>
</evidence>
<evidence type="ECO:0000313" key="4">
    <source>
        <dbReference type="Proteomes" id="UP000231358"/>
    </source>
</evidence>
<dbReference type="FunFam" id="3.40.50.300:FF:001638">
    <property type="entry name" value="NACHT and WD40 domain protein"/>
    <property type="match status" value="1"/>
</dbReference>
<proteinExistence type="predicted"/>
<dbReference type="EMBL" id="NEXV01000377">
    <property type="protein sequence ID" value="PIG84614.1"/>
    <property type="molecule type" value="Genomic_DNA"/>
</dbReference>
<organism evidence="3 4">
    <name type="scientific">Aspergillus arachidicola</name>
    <dbReference type="NCBI Taxonomy" id="656916"/>
    <lineage>
        <taxon>Eukaryota</taxon>
        <taxon>Fungi</taxon>
        <taxon>Dikarya</taxon>
        <taxon>Ascomycota</taxon>
        <taxon>Pezizomycotina</taxon>
        <taxon>Eurotiomycetes</taxon>
        <taxon>Eurotiomycetidae</taxon>
        <taxon>Eurotiales</taxon>
        <taxon>Aspergillaceae</taxon>
        <taxon>Aspergillus</taxon>
        <taxon>Aspergillus subgen. Circumdati</taxon>
    </lineage>
</organism>
<dbReference type="InterPro" id="IPR056884">
    <property type="entry name" value="NPHP3-like_N"/>
</dbReference>
<keyword evidence="1" id="KW-0677">Repeat</keyword>
<dbReference type="PANTHER" id="PTHR10039">
    <property type="entry name" value="AMELOGENIN"/>
    <property type="match status" value="1"/>
</dbReference>
<dbReference type="STRING" id="656916.A0A2G7FVJ8"/>
<name>A0A2G7FVJ8_9EURO</name>
<gene>
    <name evidence="3" type="ORF">AARAC_010917</name>
</gene>